<name>A0A7G5BY62_9BACL</name>
<evidence type="ECO:0000313" key="2">
    <source>
        <dbReference type="EMBL" id="QMV41896.1"/>
    </source>
</evidence>
<dbReference type="PROSITE" id="PS51832">
    <property type="entry name" value="HD_GYP"/>
    <property type="match status" value="1"/>
</dbReference>
<dbReference type="InterPro" id="IPR003607">
    <property type="entry name" value="HD/PDEase_dom"/>
</dbReference>
<keyword evidence="3" id="KW-1185">Reference proteome</keyword>
<dbReference type="KEGG" id="cchl:FPL14_12395"/>
<dbReference type="SMART" id="SM00471">
    <property type="entry name" value="HDc"/>
    <property type="match status" value="1"/>
</dbReference>
<protein>
    <submittedName>
        <fullName evidence="2">HD-GYP domain-containing protein</fullName>
    </submittedName>
</protein>
<dbReference type="Gene3D" id="1.10.3210.10">
    <property type="entry name" value="Hypothetical protein af1432"/>
    <property type="match status" value="1"/>
</dbReference>
<dbReference type="PANTHER" id="PTHR43155:SF2">
    <property type="entry name" value="CYCLIC DI-GMP PHOSPHODIESTERASE PA4108"/>
    <property type="match status" value="1"/>
</dbReference>
<evidence type="ECO:0000259" key="1">
    <source>
        <dbReference type="PROSITE" id="PS51832"/>
    </source>
</evidence>
<sequence length="342" mass="39100">MTIQVNLDELLGKKSKHDVLNSVGLLLVPARVTIDEGYIRLLEQHHIHPYEIMLLDEEAIRSAPNPRELVKEASRFSKDLFDEVRTTKKLPLDDINNELLPLVDQVSSHPDVFQLFESVKAKDEYTHQHNIGVGVLSTLIGRWMGLNEEDLSILTMAATLHDIGKVHITDDILLKPGKLTAEEFEEIKRHTTYGYDILKNTPELHPRVALVALQHHERADARGYPHGLREDQVDPLSRIVAVADVFHAMSSKRPYHEPLPFHEVVNEMRKGSFGELDPEVVSVFLTMMIRHLVGSRVKLTDGRWGEVVYINPHDDTNPLIRVEETFLDLSQERHIHIQEIVI</sequence>
<dbReference type="InterPro" id="IPR037522">
    <property type="entry name" value="HD_GYP_dom"/>
</dbReference>
<dbReference type="Proteomes" id="UP000515679">
    <property type="component" value="Chromosome"/>
</dbReference>
<gene>
    <name evidence="2" type="ORF">FPL14_12395</name>
</gene>
<dbReference type="Pfam" id="PF13487">
    <property type="entry name" value="HD_5"/>
    <property type="match status" value="1"/>
</dbReference>
<dbReference type="CDD" id="cd00077">
    <property type="entry name" value="HDc"/>
    <property type="match status" value="1"/>
</dbReference>
<dbReference type="SUPFAM" id="SSF109604">
    <property type="entry name" value="HD-domain/PDEase-like"/>
    <property type="match status" value="1"/>
</dbReference>
<reference evidence="2 3" key="1">
    <citation type="submission" date="2019-07" db="EMBL/GenBank/DDBJ databases">
        <authorList>
            <person name="Kim J.K."/>
            <person name="Cheong H.-M."/>
            <person name="Choi Y."/>
            <person name="Hwang K.J."/>
            <person name="Lee S."/>
            <person name="Choi C."/>
        </authorList>
    </citation>
    <scope>NUCLEOTIDE SEQUENCE [LARGE SCALE GENOMIC DNA]</scope>
    <source>
        <strain evidence="2 3">KS 22</strain>
    </source>
</reference>
<accession>A0A7G5BY62</accession>
<dbReference type="PANTHER" id="PTHR43155">
    <property type="entry name" value="CYCLIC DI-GMP PHOSPHODIESTERASE PA4108-RELATED"/>
    <property type="match status" value="1"/>
</dbReference>
<proteinExistence type="predicted"/>
<evidence type="ECO:0000313" key="3">
    <source>
        <dbReference type="Proteomes" id="UP000515679"/>
    </source>
</evidence>
<organism evidence="2 3">
    <name type="scientific">Cohnella cholangitidis</name>
    <dbReference type="NCBI Taxonomy" id="2598458"/>
    <lineage>
        <taxon>Bacteria</taxon>
        <taxon>Bacillati</taxon>
        <taxon>Bacillota</taxon>
        <taxon>Bacilli</taxon>
        <taxon>Bacillales</taxon>
        <taxon>Paenibacillaceae</taxon>
        <taxon>Cohnella</taxon>
    </lineage>
</organism>
<feature type="domain" description="HD-GYP" evidence="1">
    <location>
        <begin position="104"/>
        <end position="300"/>
    </location>
</feature>
<dbReference type="AlphaFoldDB" id="A0A7G5BY62"/>
<dbReference type="EMBL" id="CP041969">
    <property type="protein sequence ID" value="QMV41896.1"/>
    <property type="molecule type" value="Genomic_DNA"/>
</dbReference>